<evidence type="ECO:0000256" key="1">
    <source>
        <dbReference type="ARBA" id="ARBA00038454"/>
    </source>
</evidence>
<dbReference type="Proteomes" id="UP000619295">
    <property type="component" value="Unassembled WGS sequence"/>
</dbReference>
<dbReference type="SMART" id="SM00065">
    <property type="entry name" value="GAF"/>
    <property type="match status" value="1"/>
</dbReference>
<dbReference type="PROSITE" id="PS01320">
    <property type="entry name" value="UPF0067"/>
    <property type="match status" value="1"/>
</dbReference>
<dbReference type="InterPro" id="IPR051330">
    <property type="entry name" value="Phosphatase_reg/MetRdx"/>
</dbReference>
<proteinExistence type="inferred from homology"/>
<dbReference type="PANTHER" id="PTHR21021">
    <property type="entry name" value="GAF/PUTATIVE CYTOSKELETAL PROTEIN"/>
    <property type="match status" value="1"/>
</dbReference>
<accession>A0A927I1L8</accession>
<evidence type="ECO:0000259" key="2">
    <source>
        <dbReference type="SMART" id="SM00065"/>
    </source>
</evidence>
<dbReference type="PANTHER" id="PTHR21021:SF15">
    <property type="entry name" value="FREE METHIONINE-R-SULFOXIDE REDUCTASE"/>
    <property type="match status" value="1"/>
</dbReference>
<reference evidence="3" key="1">
    <citation type="submission" date="2020-09" db="EMBL/GenBank/DDBJ databases">
        <title>Bosea spartocytisi sp. nov. a root nodule endophyte of Spartocytisus supranubius in the high mountain ecosystem fo the Teide National Park (Canary Islands, Spain).</title>
        <authorList>
            <person name="Pulido-Suarez L."/>
            <person name="Peix A."/>
            <person name="Igual J.M."/>
            <person name="Socas-Perez N."/>
            <person name="Velazquez E."/>
            <person name="Flores-Felix J.D."/>
            <person name="Leon-Barrios M."/>
        </authorList>
    </citation>
    <scope>NUCLEOTIDE SEQUENCE</scope>
    <source>
        <strain evidence="3">SSUT16</strain>
    </source>
</reference>
<dbReference type="InterPro" id="IPR000614">
    <property type="entry name" value="FRMsr_CS"/>
</dbReference>
<gene>
    <name evidence="3" type="ORF">IED13_18855</name>
</gene>
<feature type="domain" description="GAF" evidence="2">
    <location>
        <begin position="32"/>
        <end position="170"/>
    </location>
</feature>
<dbReference type="SUPFAM" id="SSF55781">
    <property type="entry name" value="GAF domain-like"/>
    <property type="match status" value="1"/>
</dbReference>
<dbReference type="RefSeq" id="WP_191125096.1">
    <property type="nucleotide sequence ID" value="NZ_JACXWY010000013.1"/>
</dbReference>
<comment type="similarity">
    <text evidence="1">Belongs to the free Met sulfoxide reductase family.</text>
</comment>
<organism evidence="3 4">
    <name type="scientific">Bosea spartocytisi</name>
    <dbReference type="NCBI Taxonomy" id="2773451"/>
    <lineage>
        <taxon>Bacteria</taxon>
        <taxon>Pseudomonadati</taxon>
        <taxon>Pseudomonadota</taxon>
        <taxon>Alphaproteobacteria</taxon>
        <taxon>Hyphomicrobiales</taxon>
        <taxon>Boseaceae</taxon>
        <taxon>Bosea</taxon>
    </lineage>
</organism>
<dbReference type="AlphaFoldDB" id="A0A927I1L8"/>
<dbReference type="Pfam" id="PF13185">
    <property type="entry name" value="GAF_2"/>
    <property type="match status" value="1"/>
</dbReference>
<evidence type="ECO:0000313" key="4">
    <source>
        <dbReference type="Proteomes" id="UP000619295"/>
    </source>
</evidence>
<dbReference type="InterPro" id="IPR029016">
    <property type="entry name" value="GAF-like_dom_sf"/>
</dbReference>
<evidence type="ECO:0000313" key="3">
    <source>
        <dbReference type="EMBL" id="MBD3847766.1"/>
    </source>
</evidence>
<dbReference type="EMBL" id="JACXWY010000013">
    <property type="protein sequence ID" value="MBD3847766.1"/>
    <property type="molecule type" value="Genomic_DNA"/>
</dbReference>
<dbReference type="InterPro" id="IPR003018">
    <property type="entry name" value="GAF"/>
</dbReference>
<protein>
    <submittedName>
        <fullName evidence="3">GAF domain-containing protein</fullName>
    </submittedName>
</protein>
<comment type="caution">
    <text evidence="3">The sequence shown here is derived from an EMBL/GenBank/DDBJ whole genome shotgun (WGS) entry which is preliminary data.</text>
</comment>
<keyword evidence="4" id="KW-1185">Reference proteome</keyword>
<dbReference type="FunFam" id="3.30.450.40:FF:000008">
    <property type="entry name" value="GAF domain-containing proteins"/>
    <property type="match status" value="1"/>
</dbReference>
<dbReference type="GO" id="GO:0033745">
    <property type="term" value="F:L-methionine-(R)-S-oxide reductase activity"/>
    <property type="evidence" value="ECO:0007669"/>
    <property type="project" value="TreeGrafter"/>
</dbReference>
<name>A0A927I1L8_9HYPH</name>
<sequence>MFEARDIETEDKTVFYRELAQQLEALLHGEPDPIANAANTAALLFQTMPGLNWAGFYLMRGGELVLGPFQGKPACVRIAVGAGVCGAAVARRSSVLVEDVHAFPGHIACDAASRSELVVPLIGPDGVIGVIDLDSPSVARFDAADQAGIERVAAIYLAACAQVATPALAAAS</sequence>
<dbReference type="Gene3D" id="3.30.450.40">
    <property type="match status" value="1"/>
</dbReference>
<dbReference type="GO" id="GO:0005829">
    <property type="term" value="C:cytosol"/>
    <property type="evidence" value="ECO:0007669"/>
    <property type="project" value="TreeGrafter"/>
</dbReference>